<feature type="coiled-coil region" evidence="1">
    <location>
        <begin position="45"/>
        <end position="72"/>
    </location>
</feature>
<gene>
    <name evidence="3" type="ORF">HW115_18115</name>
</gene>
<name>A0A851GK58_9BACT</name>
<evidence type="ECO:0000256" key="1">
    <source>
        <dbReference type="SAM" id="Coils"/>
    </source>
</evidence>
<dbReference type="InterPro" id="IPR036502">
    <property type="entry name" value="NiSOD_sf"/>
</dbReference>
<proteinExistence type="predicted"/>
<dbReference type="SUPFAM" id="SSF109770">
    <property type="entry name" value="Nickel-containing superoxide dismutase, NiSOD"/>
    <property type="match status" value="1"/>
</dbReference>
<sequence length="155" mass="17294">MKSHSSTYIIAAAAAIFSFTSATTVDAHCQVPCGIYSDDTVLKDLHTHQATIAKAMQQINELSKDANKNANQLTRWVNNKEEHATKIQETMSQYFLAQRLKLDEKESNKESYLKKLTLSHEIIVLAMKCKQGTDTGNAEKLHKAIDAFTTAYTAK</sequence>
<dbReference type="GO" id="GO:0016151">
    <property type="term" value="F:nickel cation binding"/>
    <property type="evidence" value="ECO:0007669"/>
    <property type="project" value="InterPro"/>
</dbReference>
<dbReference type="Gene3D" id="1.20.120.400">
    <property type="entry name" value="Nickel-containing superoxide dismutase"/>
    <property type="match status" value="1"/>
</dbReference>
<keyword evidence="2" id="KW-0732">Signal</keyword>
<accession>A0A851GK58</accession>
<dbReference type="Proteomes" id="UP000557872">
    <property type="component" value="Unassembled WGS sequence"/>
</dbReference>
<dbReference type="InterPro" id="IPR014123">
    <property type="entry name" value="Superoxide_dismutase_Ni-type"/>
</dbReference>
<keyword evidence="1" id="KW-0175">Coiled coil</keyword>
<dbReference type="RefSeq" id="WP_178934735.1">
    <property type="nucleotide sequence ID" value="NZ_JACBAZ010000014.1"/>
</dbReference>
<evidence type="ECO:0000313" key="4">
    <source>
        <dbReference type="Proteomes" id="UP000557872"/>
    </source>
</evidence>
<protein>
    <recommendedName>
        <fullName evidence="5">Superoxide dismutase</fullName>
    </recommendedName>
</protein>
<dbReference type="GO" id="GO:0004784">
    <property type="term" value="F:superoxide dismutase activity"/>
    <property type="evidence" value="ECO:0007669"/>
    <property type="project" value="InterPro"/>
</dbReference>
<dbReference type="EMBL" id="JACBAZ010000014">
    <property type="protein sequence ID" value="NWK57539.1"/>
    <property type="molecule type" value="Genomic_DNA"/>
</dbReference>
<keyword evidence="4" id="KW-1185">Reference proteome</keyword>
<organism evidence="3 4">
    <name type="scientific">Oceaniferula marina</name>
    <dbReference type="NCBI Taxonomy" id="2748318"/>
    <lineage>
        <taxon>Bacteria</taxon>
        <taxon>Pseudomonadati</taxon>
        <taxon>Verrucomicrobiota</taxon>
        <taxon>Verrucomicrobiia</taxon>
        <taxon>Verrucomicrobiales</taxon>
        <taxon>Verrucomicrobiaceae</taxon>
        <taxon>Oceaniferula</taxon>
    </lineage>
</organism>
<dbReference type="Pfam" id="PF09055">
    <property type="entry name" value="Sod_Ni"/>
    <property type="match status" value="1"/>
</dbReference>
<feature type="chain" id="PRO_5032851723" description="Superoxide dismutase" evidence="2">
    <location>
        <begin position="28"/>
        <end position="155"/>
    </location>
</feature>
<comment type="caution">
    <text evidence="3">The sequence shown here is derived from an EMBL/GenBank/DDBJ whole genome shotgun (WGS) entry which is preliminary data.</text>
</comment>
<evidence type="ECO:0000256" key="2">
    <source>
        <dbReference type="SAM" id="SignalP"/>
    </source>
</evidence>
<evidence type="ECO:0008006" key="5">
    <source>
        <dbReference type="Google" id="ProtNLM"/>
    </source>
</evidence>
<evidence type="ECO:0000313" key="3">
    <source>
        <dbReference type="EMBL" id="NWK57539.1"/>
    </source>
</evidence>
<reference evidence="3 4" key="1">
    <citation type="submission" date="2020-07" db="EMBL/GenBank/DDBJ databases">
        <title>Roseicoccus Jingziensis gen. nov., sp. nov., isolated from coastal seawater.</title>
        <authorList>
            <person name="Feng X."/>
        </authorList>
    </citation>
    <scope>NUCLEOTIDE SEQUENCE [LARGE SCALE GENOMIC DNA]</scope>
    <source>
        <strain evidence="3 4">N1E253</strain>
    </source>
</reference>
<dbReference type="AlphaFoldDB" id="A0A851GK58"/>
<feature type="signal peptide" evidence="2">
    <location>
        <begin position="1"/>
        <end position="27"/>
    </location>
</feature>